<dbReference type="InterPro" id="IPR044974">
    <property type="entry name" value="Disease_R_plants"/>
</dbReference>
<dbReference type="Proteomes" id="UP000594261">
    <property type="component" value="Chromosome 11"/>
</dbReference>
<organism evidence="7 8">
    <name type="scientific">Quercus lobata</name>
    <name type="common">Valley oak</name>
    <dbReference type="NCBI Taxonomy" id="97700"/>
    <lineage>
        <taxon>Eukaryota</taxon>
        <taxon>Viridiplantae</taxon>
        <taxon>Streptophyta</taxon>
        <taxon>Embryophyta</taxon>
        <taxon>Tracheophyta</taxon>
        <taxon>Spermatophyta</taxon>
        <taxon>Magnoliopsida</taxon>
        <taxon>eudicotyledons</taxon>
        <taxon>Gunneridae</taxon>
        <taxon>Pentapetalae</taxon>
        <taxon>rosids</taxon>
        <taxon>fabids</taxon>
        <taxon>Fagales</taxon>
        <taxon>Fagaceae</taxon>
        <taxon>Quercus</taxon>
    </lineage>
</organism>
<dbReference type="Pfam" id="PF01582">
    <property type="entry name" value="TIR"/>
    <property type="match status" value="1"/>
</dbReference>
<evidence type="ECO:0000256" key="5">
    <source>
        <dbReference type="SAM" id="MobiDB-lite"/>
    </source>
</evidence>
<dbReference type="InterPro" id="IPR002182">
    <property type="entry name" value="NB-ARC"/>
</dbReference>
<dbReference type="Gramene" id="QL11p040176:mrna">
    <property type="protein sequence ID" value="QL11p040176:mrna"/>
    <property type="gene ID" value="QL11p040176"/>
</dbReference>
<evidence type="ECO:0000256" key="1">
    <source>
        <dbReference type="ARBA" id="ARBA00022614"/>
    </source>
</evidence>
<dbReference type="GO" id="GO:0006952">
    <property type="term" value="P:defense response"/>
    <property type="evidence" value="ECO:0007669"/>
    <property type="project" value="UniProtKB-KW"/>
</dbReference>
<name>A0A7N2MZE9_QUELO</name>
<keyword evidence="1" id="KW-0433">Leucine-rich repeat</keyword>
<gene>
    <name evidence="7" type="primary">LOC115967738</name>
</gene>
<dbReference type="Gene3D" id="3.80.10.10">
    <property type="entry name" value="Ribonuclease Inhibitor"/>
    <property type="match status" value="2"/>
</dbReference>
<dbReference type="InterPro" id="IPR042197">
    <property type="entry name" value="Apaf_helical"/>
</dbReference>
<dbReference type="RefSeq" id="XP_030942728.1">
    <property type="nucleotide sequence ID" value="XM_031086868.1"/>
</dbReference>
<dbReference type="SUPFAM" id="SSF46785">
    <property type="entry name" value="Winged helix' DNA-binding domain"/>
    <property type="match status" value="1"/>
</dbReference>
<dbReference type="EMBL" id="LRBV02000011">
    <property type="status" value="NOT_ANNOTATED_CDS"/>
    <property type="molecule type" value="Genomic_DNA"/>
</dbReference>
<dbReference type="OrthoDB" id="1357022at2759"/>
<dbReference type="SUPFAM" id="SSF52200">
    <property type="entry name" value="Toll/Interleukin receptor TIR domain"/>
    <property type="match status" value="1"/>
</dbReference>
<keyword evidence="3" id="KW-0611">Plant defense</keyword>
<dbReference type="Pfam" id="PF00931">
    <property type="entry name" value="NB-ARC"/>
    <property type="match status" value="1"/>
</dbReference>
<reference evidence="7" key="2">
    <citation type="submission" date="2021-01" db="UniProtKB">
        <authorList>
            <consortium name="EnsemblPlants"/>
        </authorList>
    </citation>
    <scope>IDENTIFICATION</scope>
</reference>
<evidence type="ECO:0000313" key="7">
    <source>
        <dbReference type="EnsemblPlants" id="QL11p040176:mrna"/>
    </source>
</evidence>
<feature type="domain" description="TIR" evidence="6">
    <location>
        <begin position="18"/>
        <end position="183"/>
    </location>
</feature>
<dbReference type="EnsemblPlants" id="QL11p040176:mrna">
    <property type="protein sequence ID" value="QL11p040176:mrna"/>
    <property type="gene ID" value="QL11p040176"/>
</dbReference>
<dbReference type="Gene3D" id="1.10.8.430">
    <property type="entry name" value="Helical domain of apoptotic protease-activating factors"/>
    <property type="match status" value="1"/>
</dbReference>
<evidence type="ECO:0000259" key="6">
    <source>
        <dbReference type="PROSITE" id="PS50104"/>
    </source>
</evidence>
<dbReference type="Pfam" id="PF23282">
    <property type="entry name" value="WHD_ROQ1"/>
    <property type="match status" value="1"/>
</dbReference>
<protein>
    <recommendedName>
        <fullName evidence="6">TIR domain-containing protein</fullName>
    </recommendedName>
</protein>
<feature type="region of interest" description="Disordered" evidence="5">
    <location>
        <begin position="1055"/>
        <end position="1074"/>
    </location>
</feature>
<dbReference type="SUPFAM" id="SSF52058">
    <property type="entry name" value="L domain-like"/>
    <property type="match status" value="1"/>
</dbReference>
<dbReference type="Gene3D" id="3.40.50.300">
    <property type="entry name" value="P-loop containing nucleotide triphosphate hydrolases"/>
    <property type="match status" value="1"/>
</dbReference>
<dbReference type="InterPro" id="IPR032675">
    <property type="entry name" value="LRR_dom_sf"/>
</dbReference>
<dbReference type="InterPro" id="IPR035897">
    <property type="entry name" value="Toll_tir_struct_dom_sf"/>
</dbReference>
<dbReference type="PRINTS" id="PR00364">
    <property type="entry name" value="DISEASERSIST"/>
</dbReference>
<dbReference type="InterPro" id="IPR000157">
    <property type="entry name" value="TIR_dom"/>
</dbReference>
<dbReference type="AlphaFoldDB" id="A0A7N2MZE9"/>
<dbReference type="GO" id="GO:0043531">
    <property type="term" value="F:ADP binding"/>
    <property type="evidence" value="ECO:0007669"/>
    <property type="project" value="InterPro"/>
</dbReference>
<dbReference type="InterPro" id="IPR036390">
    <property type="entry name" value="WH_DNA-bd_sf"/>
</dbReference>
<keyword evidence="4" id="KW-0520">NAD</keyword>
<keyword evidence="2" id="KW-0677">Repeat</keyword>
<dbReference type="GeneID" id="115967738"/>
<evidence type="ECO:0000256" key="4">
    <source>
        <dbReference type="ARBA" id="ARBA00023027"/>
    </source>
</evidence>
<evidence type="ECO:0000313" key="8">
    <source>
        <dbReference type="Proteomes" id="UP000594261"/>
    </source>
</evidence>
<dbReference type="InterPro" id="IPR027417">
    <property type="entry name" value="P-loop_NTPase"/>
</dbReference>
<dbReference type="FunCoup" id="A0A7N2MZE9">
    <property type="interactions" value="414"/>
</dbReference>
<sequence>MAFPIHQGVSFSSSTPQWDYDVFLSFRGEDTRNGFTGHLYQALCDNGINTFIDNDLQRGEEISVELVKAIKSSMISIIIFSQNYAFSSWCLEELVEILNCKQNGQLVLPVFYKVDPSEVRKQEGKFKLAMAKHENKFKNNTEKVQRWRAALNEAASLSGWHYEDGGPEYKFIQQIIENISNTKLNGRQLFVAKYPVGVNSRAKAIEFLLDIKVNDVRMVGIHGLGGIGKTTIAKVVYNRIFDHFDGSCFLENVRENSGTSDGIIQLQEKLLSNILRGKHLKVESVSRGINMIKERLHSKRVLVILDDVDKSKQIENLFGNCDWFVSGSRVLITTRDAHLLATLEKECATYKVKELDKHEALELFNQHAFKGNKLEEDYFELANQVIQYAGGLPLALTIIGSDLCGRTKSEWKGAIHQYGKIPKGDIHEILKVSYDGLEETEKDIFLDIACFFKGRNNNYVVNILDACNLYPTIGIPNLVNKCLVTIGHDGILGMHDLVQQMGREIVRQESPKILKKRSRLWHYEDALEVLTGSKGSDKIEGLMLHSPNPITVQLHAKAFKKMKNLKFLIVRNVLISEELKYLPNGLKLLEWHQYPFSLPSNYCHQLVVLEMPRSCIRLEKLFKQGSYYKNLININLSECVSITKLPDLCAPNLETLDIAGCENLIEVHDAIGSLDKLRSWDLMDCKNLQTLPSSLKLKSLQYFCLFRCVSLEKFPNINPEMKCNSLYFSYSNIREWPLSLGHLIGVLTELNLDNCQNLGDFLVRFSGYEFTNLRALQVWKCDGDIIESHILMKPDSFPLLIDLNLDGSSIVTIPRSISRFATLRQLSMCYCNKLREIPRLPQSIRLVNATDCMSLDLPSSCRLLNQFGEIFMDPLFFDDSESYDGSCHLVLPRIEIPKGFKWNHQSFGNSVSFEVGREFQKLVLCFAFRSVKAEATEATCFVVSTNGFSKKETTYFSPLKGGSEHLYLRTVYLWEWNDSNPSEQNHVTITVEIKYGEIISSSYDPIITWLGAHVDCVCCPQNIAHFTHGFGSSLVPDDNDRHSFPSNVGFDDGFDVGSSSDFNQFPTSKKTRTS</sequence>
<accession>A0A7N2MZE9</accession>
<dbReference type="PROSITE" id="PS50104">
    <property type="entry name" value="TIR"/>
    <property type="match status" value="1"/>
</dbReference>
<dbReference type="InParanoid" id="A0A7N2MZE9"/>
<evidence type="ECO:0000256" key="2">
    <source>
        <dbReference type="ARBA" id="ARBA00022737"/>
    </source>
</evidence>
<dbReference type="InterPro" id="IPR058192">
    <property type="entry name" value="WHD_ROQ1-like"/>
</dbReference>
<dbReference type="OMA" id="LINIHEC"/>
<dbReference type="FunFam" id="3.40.50.10140:FF:000007">
    <property type="entry name" value="Disease resistance protein (TIR-NBS-LRR class)"/>
    <property type="match status" value="1"/>
</dbReference>
<evidence type="ECO:0000256" key="3">
    <source>
        <dbReference type="ARBA" id="ARBA00022821"/>
    </source>
</evidence>
<dbReference type="SMART" id="SM00255">
    <property type="entry name" value="TIR"/>
    <property type="match status" value="1"/>
</dbReference>
<dbReference type="SUPFAM" id="SSF52540">
    <property type="entry name" value="P-loop containing nucleoside triphosphate hydrolases"/>
    <property type="match status" value="1"/>
</dbReference>
<dbReference type="GO" id="GO:0007165">
    <property type="term" value="P:signal transduction"/>
    <property type="evidence" value="ECO:0007669"/>
    <property type="project" value="InterPro"/>
</dbReference>
<dbReference type="KEGG" id="qlo:115967738"/>
<reference evidence="7 8" key="1">
    <citation type="journal article" date="2016" name="G3 (Bethesda)">
        <title>First Draft Assembly and Annotation of the Genome of a California Endemic Oak Quercus lobata Nee (Fagaceae).</title>
        <authorList>
            <person name="Sork V.L."/>
            <person name="Fitz-Gibbon S.T."/>
            <person name="Puiu D."/>
            <person name="Crepeau M."/>
            <person name="Gugger P.F."/>
            <person name="Sherman R."/>
            <person name="Stevens K."/>
            <person name="Langley C.H."/>
            <person name="Pellegrini M."/>
            <person name="Salzberg S.L."/>
        </authorList>
    </citation>
    <scope>NUCLEOTIDE SEQUENCE [LARGE SCALE GENOMIC DNA]</scope>
    <source>
        <strain evidence="7 8">cv. SW786</strain>
    </source>
</reference>
<dbReference type="PANTHER" id="PTHR11017">
    <property type="entry name" value="LEUCINE-RICH REPEAT-CONTAINING PROTEIN"/>
    <property type="match status" value="1"/>
</dbReference>
<proteinExistence type="predicted"/>
<dbReference type="Gene3D" id="3.40.50.10140">
    <property type="entry name" value="Toll/interleukin-1 receptor homology (TIR) domain"/>
    <property type="match status" value="1"/>
</dbReference>
<keyword evidence="8" id="KW-1185">Reference proteome</keyword>
<dbReference type="PANTHER" id="PTHR11017:SF570">
    <property type="entry name" value="DISEASE RESISTANCE PROTEIN (TIR-NBS CLASS)-RELATED"/>
    <property type="match status" value="1"/>
</dbReference>